<reference evidence="3 4" key="1">
    <citation type="journal article" date="2017" name="Elife">
        <title>Extensive horizontal gene transfer in cheese-associated bacteria.</title>
        <authorList>
            <person name="Bonham K.S."/>
            <person name="Wolfe B.E."/>
            <person name="Dutton R.J."/>
        </authorList>
    </citation>
    <scope>NUCLEOTIDE SEQUENCE [LARGE SCALE GENOMIC DNA]</scope>
    <source>
        <strain evidence="3 4">341_9</strain>
    </source>
</reference>
<dbReference type="SUPFAM" id="SSF53448">
    <property type="entry name" value="Nucleotide-diphospho-sugar transferases"/>
    <property type="match status" value="1"/>
</dbReference>
<dbReference type="OrthoDB" id="2676521at2"/>
<dbReference type="Pfam" id="PF00535">
    <property type="entry name" value="Glycos_transf_2"/>
    <property type="match status" value="1"/>
</dbReference>
<feature type="domain" description="Glycosyltransferase 2-like" evidence="2">
    <location>
        <begin position="40"/>
        <end position="159"/>
    </location>
</feature>
<organism evidence="3 4">
    <name type="scientific">Brachybacterium alimentarium</name>
    <dbReference type="NCBI Taxonomy" id="47845"/>
    <lineage>
        <taxon>Bacteria</taxon>
        <taxon>Bacillati</taxon>
        <taxon>Actinomycetota</taxon>
        <taxon>Actinomycetes</taxon>
        <taxon>Micrococcales</taxon>
        <taxon>Dermabacteraceae</taxon>
        <taxon>Brachybacterium</taxon>
    </lineage>
</organism>
<dbReference type="AlphaFoldDB" id="A0A2A3YK92"/>
<dbReference type="PANTHER" id="PTHR43685">
    <property type="entry name" value="GLYCOSYLTRANSFERASE"/>
    <property type="match status" value="1"/>
</dbReference>
<keyword evidence="4" id="KW-1185">Reference proteome</keyword>
<dbReference type="InterPro" id="IPR001173">
    <property type="entry name" value="Glyco_trans_2-like"/>
</dbReference>
<dbReference type="CDD" id="cd00761">
    <property type="entry name" value="Glyco_tranf_GTA_type"/>
    <property type="match status" value="1"/>
</dbReference>
<feature type="region of interest" description="Disordered" evidence="1">
    <location>
        <begin position="12"/>
        <end position="35"/>
    </location>
</feature>
<evidence type="ECO:0000313" key="4">
    <source>
        <dbReference type="Proteomes" id="UP000218598"/>
    </source>
</evidence>
<accession>A0A2A3YK92</accession>
<gene>
    <name evidence="3" type="ORF">CIK66_06960</name>
</gene>
<comment type="caution">
    <text evidence="3">The sequence shown here is derived from an EMBL/GenBank/DDBJ whole genome shotgun (WGS) entry which is preliminary data.</text>
</comment>
<dbReference type="InterPro" id="IPR029044">
    <property type="entry name" value="Nucleotide-diphossugar_trans"/>
</dbReference>
<sequence>MGAALFAGGRDGACGGAAQRSRSDEQRAGQSVTNTSPEVSVVVPSYRGVERLPALFDAFAAQLDGAPSFEIIVVVDGVDDGTSALVRAESRLTARSILFPENRGRAAALNAGFDASRGRVLIRCDDDLVVPRGYISAHSTAHSDDGSVGAVGLTRDIHTDGPYTRAYGEDAARRSLAHALSRPPKERWRLWAASCSITRDTWEKIGPYDARYRGYGWEDVDYGYRLHAAEIPIVVVEEALAEHHGPARSARARAVKAFEAGRARTTFRRLHPDAPVGEPSAGHGPWGLAVGASAHLLSARPAVTRGGAFVDRLLPVVPRPLGRKLVALAVEGAGLAGSRIPSTPEGQH</sequence>
<dbReference type="PANTHER" id="PTHR43685:SF3">
    <property type="entry name" value="SLR2126 PROTEIN"/>
    <property type="match status" value="1"/>
</dbReference>
<evidence type="ECO:0000259" key="2">
    <source>
        <dbReference type="Pfam" id="PF00535"/>
    </source>
</evidence>
<dbReference type="EMBL" id="NRGR01000012">
    <property type="protein sequence ID" value="PCC39713.1"/>
    <property type="molecule type" value="Genomic_DNA"/>
</dbReference>
<dbReference type="InterPro" id="IPR050834">
    <property type="entry name" value="Glycosyltransf_2"/>
</dbReference>
<protein>
    <recommendedName>
        <fullName evidence="2">Glycosyltransferase 2-like domain-containing protein</fullName>
    </recommendedName>
</protein>
<evidence type="ECO:0000256" key="1">
    <source>
        <dbReference type="SAM" id="MobiDB-lite"/>
    </source>
</evidence>
<dbReference type="Proteomes" id="UP000218598">
    <property type="component" value="Unassembled WGS sequence"/>
</dbReference>
<proteinExistence type="predicted"/>
<evidence type="ECO:0000313" key="3">
    <source>
        <dbReference type="EMBL" id="PCC39713.1"/>
    </source>
</evidence>
<name>A0A2A3YK92_9MICO</name>
<dbReference type="Gene3D" id="3.90.550.10">
    <property type="entry name" value="Spore Coat Polysaccharide Biosynthesis Protein SpsA, Chain A"/>
    <property type="match status" value="1"/>
</dbReference>